<evidence type="ECO:0000313" key="9">
    <source>
        <dbReference type="Proteomes" id="UP000053825"/>
    </source>
</evidence>
<keyword evidence="4" id="KW-0819">tRNA processing</keyword>
<dbReference type="EMBL" id="KQ414735">
    <property type="protein sequence ID" value="KOC62215.1"/>
    <property type="molecule type" value="Genomic_DNA"/>
</dbReference>
<dbReference type="InterPro" id="IPR014720">
    <property type="entry name" value="dsRBD_dom"/>
</dbReference>
<accession>A0A0L7QUC0</accession>
<dbReference type="AlphaFoldDB" id="A0A0L7QUC0"/>
<dbReference type="InterPro" id="IPR035587">
    <property type="entry name" value="DUS-like_FMN-bd"/>
</dbReference>
<reference evidence="8 9" key="1">
    <citation type="submission" date="2015-07" db="EMBL/GenBank/DDBJ databases">
        <title>The genome of Habropoda laboriosa.</title>
        <authorList>
            <person name="Pan H."/>
            <person name="Kapheim K."/>
        </authorList>
    </citation>
    <scope>NUCLEOTIDE SEQUENCE [LARGE SCALE GENOMIC DNA]</scope>
    <source>
        <strain evidence="8">0110345459</strain>
    </source>
</reference>
<dbReference type="GO" id="GO:0017150">
    <property type="term" value="F:tRNA dihydrouridine synthase activity"/>
    <property type="evidence" value="ECO:0007669"/>
    <property type="project" value="InterPro"/>
</dbReference>
<evidence type="ECO:0000313" key="8">
    <source>
        <dbReference type="EMBL" id="KOC62215.1"/>
    </source>
</evidence>
<dbReference type="GO" id="GO:0050660">
    <property type="term" value="F:flavin adenine dinucleotide binding"/>
    <property type="evidence" value="ECO:0007669"/>
    <property type="project" value="InterPro"/>
</dbReference>
<dbReference type="InterPro" id="IPR044463">
    <property type="entry name" value="DUS2_DSRM"/>
</dbReference>
<evidence type="ECO:0000256" key="4">
    <source>
        <dbReference type="ARBA" id="ARBA00022694"/>
    </source>
</evidence>
<dbReference type="InterPro" id="IPR013785">
    <property type="entry name" value="Aldolase_TIM"/>
</dbReference>
<dbReference type="GO" id="GO:0010468">
    <property type="term" value="P:regulation of gene expression"/>
    <property type="evidence" value="ECO:0007669"/>
    <property type="project" value="UniProtKB-ARBA"/>
</dbReference>
<organism evidence="8 9">
    <name type="scientific">Habropoda laboriosa</name>
    <dbReference type="NCBI Taxonomy" id="597456"/>
    <lineage>
        <taxon>Eukaryota</taxon>
        <taxon>Metazoa</taxon>
        <taxon>Ecdysozoa</taxon>
        <taxon>Arthropoda</taxon>
        <taxon>Hexapoda</taxon>
        <taxon>Insecta</taxon>
        <taxon>Pterygota</taxon>
        <taxon>Neoptera</taxon>
        <taxon>Endopterygota</taxon>
        <taxon>Hymenoptera</taxon>
        <taxon>Apocrita</taxon>
        <taxon>Aculeata</taxon>
        <taxon>Apoidea</taxon>
        <taxon>Anthophila</taxon>
        <taxon>Apidae</taxon>
        <taxon>Habropoda</taxon>
    </lineage>
</organism>
<name>A0A0L7QUC0_9HYME</name>
<dbReference type="PANTHER" id="PTHR45936">
    <property type="entry name" value="TRNA-DIHYDROURIDINE(20) SYNTHASE [NAD(P)+]-LIKE"/>
    <property type="match status" value="1"/>
</dbReference>
<dbReference type="InterPro" id="IPR018517">
    <property type="entry name" value="tRNA_hU_synthase_CS"/>
</dbReference>
<dbReference type="CDD" id="cd19871">
    <property type="entry name" value="DSRM_DUS2L"/>
    <property type="match status" value="1"/>
</dbReference>
<dbReference type="PROSITE" id="PS01136">
    <property type="entry name" value="UPF0034"/>
    <property type="match status" value="1"/>
</dbReference>
<dbReference type="STRING" id="597456.A0A0L7QUC0"/>
<keyword evidence="5" id="KW-0560">Oxidoreductase</keyword>
<dbReference type="Proteomes" id="UP000053825">
    <property type="component" value="Unassembled WGS sequence"/>
</dbReference>
<keyword evidence="3" id="KW-0288">FMN</keyword>
<sequence>MDEKVAITTERNRLNYENKLILAPMVRISTLPMRLLAIDYGADIVYTEELIDWKLLRSFRRENDVLGTVDYIDKTDGTVTFRTCPRERDKVVLQIGTCDATRALKVGKMIEQDVAGIDLNMGCPKLFSLVGKMGAALLQEPETARNILKTLVDNLSIPVTCKIRVLPDLNKTLELCELLQSTGISAIAVHGRTVSERPQHANRNVVLKEISNRLSIPVIANGGSKEIQKYSDIFKFKEITGCSSVMLARAAEWNCSIFSKEGLLPMEDVIKSYLKYAVNCDNPPSNTKYCIQNILREQQESVLGRKFLNSQTLEQICNCWDLSDYYRLKKREFDEKGLLGRSQVSPMREDDKQDGEQLPNKRKIADEEDVVLMHCAFLRNNYVTDLQLPKTVLHKWSQTQRKKMPNYNTQQKGKLFRSIVTVDGRKYGSSFWEKNKKWAEQGAALVCLFSLGLINEKTFAANGNVPS</sequence>
<keyword evidence="9" id="KW-1185">Reference proteome</keyword>
<evidence type="ECO:0000256" key="1">
    <source>
        <dbReference type="ARBA" id="ARBA00001917"/>
    </source>
</evidence>
<dbReference type="Gene3D" id="3.20.20.70">
    <property type="entry name" value="Aldolase class I"/>
    <property type="match status" value="1"/>
</dbReference>
<evidence type="ECO:0000256" key="2">
    <source>
        <dbReference type="ARBA" id="ARBA00022630"/>
    </source>
</evidence>
<feature type="domain" description="DRBM" evidence="7">
    <location>
        <begin position="389"/>
        <end position="452"/>
    </location>
</feature>
<dbReference type="CDD" id="cd02801">
    <property type="entry name" value="DUS_like_FMN"/>
    <property type="match status" value="1"/>
</dbReference>
<dbReference type="GO" id="GO:0000049">
    <property type="term" value="F:tRNA binding"/>
    <property type="evidence" value="ECO:0007669"/>
    <property type="project" value="InterPro"/>
</dbReference>
<evidence type="ECO:0000256" key="3">
    <source>
        <dbReference type="ARBA" id="ARBA00022643"/>
    </source>
</evidence>
<evidence type="ECO:0000256" key="5">
    <source>
        <dbReference type="ARBA" id="ARBA00023002"/>
    </source>
</evidence>
<dbReference type="GO" id="GO:0005737">
    <property type="term" value="C:cytoplasm"/>
    <property type="evidence" value="ECO:0007669"/>
    <property type="project" value="TreeGrafter"/>
</dbReference>
<dbReference type="InterPro" id="IPR052582">
    <property type="entry name" value="tRNA-DUS-like"/>
</dbReference>
<dbReference type="Pfam" id="PF01207">
    <property type="entry name" value="Dus"/>
    <property type="match status" value="1"/>
</dbReference>
<gene>
    <name evidence="8" type="ORF">WH47_03973</name>
</gene>
<comment type="cofactor">
    <cofactor evidence="1">
        <name>FMN</name>
        <dbReference type="ChEBI" id="CHEBI:58210"/>
    </cofactor>
</comment>
<feature type="region of interest" description="Disordered" evidence="6">
    <location>
        <begin position="340"/>
        <end position="360"/>
    </location>
</feature>
<dbReference type="SMART" id="SM00358">
    <property type="entry name" value="DSRM"/>
    <property type="match status" value="1"/>
</dbReference>
<dbReference type="Pfam" id="PF00035">
    <property type="entry name" value="dsrm"/>
    <property type="match status" value="1"/>
</dbReference>
<dbReference type="PANTHER" id="PTHR45936:SF1">
    <property type="entry name" value="TRNA-DIHYDROURIDINE(20) SYNTHASE [NAD(P)+]-LIKE"/>
    <property type="match status" value="1"/>
</dbReference>
<dbReference type="OrthoDB" id="10262250at2759"/>
<keyword evidence="2" id="KW-0285">Flavoprotein</keyword>
<dbReference type="Gene3D" id="3.30.160.20">
    <property type="match status" value="1"/>
</dbReference>
<proteinExistence type="predicted"/>
<dbReference type="SUPFAM" id="SSF54768">
    <property type="entry name" value="dsRNA-binding domain-like"/>
    <property type="match status" value="1"/>
</dbReference>
<evidence type="ECO:0000256" key="6">
    <source>
        <dbReference type="SAM" id="MobiDB-lite"/>
    </source>
</evidence>
<dbReference type="SUPFAM" id="SSF51395">
    <property type="entry name" value="FMN-linked oxidoreductases"/>
    <property type="match status" value="1"/>
</dbReference>
<protein>
    <submittedName>
        <fullName evidence="8">tRNA-dihydrouridine(20) synthase [NAD(P)+]-like</fullName>
    </submittedName>
</protein>
<evidence type="ECO:0000259" key="7">
    <source>
        <dbReference type="SMART" id="SM00358"/>
    </source>
</evidence>